<evidence type="ECO:0000256" key="4">
    <source>
        <dbReference type="ARBA" id="ARBA00022801"/>
    </source>
</evidence>
<dbReference type="PANTHER" id="PTHR11963">
    <property type="entry name" value="LEUCINE AMINOPEPTIDASE-RELATED"/>
    <property type="match status" value="1"/>
</dbReference>
<dbReference type="GO" id="GO:0030145">
    <property type="term" value="F:manganese ion binding"/>
    <property type="evidence" value="ECO:0007669"/>
    <property type="project" value="InterPro"/>
</dbReference>
<evidence type="ECO:0000256" key="5">
    <source>
        <dbReference type="SAM" id="MobiDB-lite"/>
    </source>
</evidence>
<dbReference type="InterPro" id="IPR011356">
    <property type="entry name" value="Leucine_aapep/pepB"/>
</dbReference>
<protein>
    <recommendedName>
        <fullName evidence="6">Cytosol aminopeptidase domain-containing protein</fullName>
    </recommendedName>
</protein>
<dbReference type="PANTHER" id="PTHR11963:SF48">
    <property type="entry name" value="DIPEPTIDASE B, ISOFORM A"/>
    <property type="match status" value="1"/>
</dbReference>
<comment type="similarity">
    <text evidence="1">Belongs to the peptidase M17 family.</text>
</comment>
<feature type="region of interest" description="Disordered" evidence="5">
    <location>
        <begin position="440"/>
        <end position="460"/>
    </location>
</feature>
<evidence type="ECO:0000256" key="1">
    <source>
        <dbReference type="ARBA" id="ARBA00009528"/>
    </source>
</evidence>
<accession>A0AA38HSN0</accession>
<sequence>MSDKGPPQTKVVVETSLQSPDYDGLLLVSSPPLALKAAALAKTLKAAIALDPALESEVAVLPLPDLPAKRLVHAPTGKIDPDYHDVRVFRDAAVKGMQRALKAGITRPLLVLEEDPAFENSELVTLLGALQAVYVPIQVREFDPSKKSLITHLGVYSSNPDKTKKIVDLAVTLESGRRVACDVGDADPERMAPPRVEEYIQEVFANSNIKIHVINSPQQLAKEYPLFDAVNRAASVVKRHHGRIVFLEYAPPDPSKIKETLYLVGKGVTYDTGGTDVKINGAMVGMSRDKCGAAAVLGFMQIVKLLQPEDVKVVVGVGLVRNSIGANGYVADEVLTSRAGVRVRVVNTDAEGRMIMADVLCKMKEAALEAVNPHLFTVATLTGHAFLAVGEGYSIVMDNGPAHKSGNSGRVQRAGDAIGDIFEISRVRQEDFQMHRGECVGDDVRQGNNQPSSRTPRGHQGPAAFLILASGLDKQGSGNDRPLKYSHLDIAASAGEYPKPATGAPVLALAKAYLLG</sequence>
<evidence type="ECO:0000259" key="6">
    <source>
        <dbReference type="PROSITE" id="PS00631"/>
    </source>
</evidence>
<evidence type="ECO:0000256" key="2">
    <source>
        <dbReference type="ARBA" id="ARBA00022438"/>
    </source>
</evidence>
<keyword evidence="8" id="KW-1185">Reference proteome</keyword>
<evidence type="ECO:0000313" key="7">
    <source>
        <dbReference type="EMBL" id="KAJ3642961.1"/>
    </source>
</evidence>
<feature type="domain" description="Cytosol aminopeptidase" evidence="6">
    <location>
        <begin position="347"/>
        <end position="354"/>
    </location>
</feature>
<evidence type="ECO:0000313" key="8">
    <source>
        <dbReference type="Proteomes" id="UP001168821"/>
    </source>
</evidence>
<dbReference type="PROSITE" id="PS00631">
    <property type="entry name" value="CYTOSOL_AP"/>
    <property type="match status" value="1"/>
</dbReference>
<dbReference type="InterPro" id="IPR000819">
    <property type="entry name" value="Peptidase_M17_C"/>
</dbReference>
<proteinExistence type="inferred from homology"/>
<organism evidence="7 8">
    <name type="scientific">Zophobas morio</name>
    <dbReference type="NCBI Taxonomy" id="2755281"/>
    <lineage>
        <taxon>Eukaryota</taxon>
        <taxon>Metazoa</taxon>
        <taxon>Ecdysozoa</taxon>
        <taxon>Arthropoda</taxon>
        <taxon>Hexapoda</taxon>
        <taxon>Insecta</taxon>
        <taxon>Pterygota</taxon>
        <taxon>Neoptera</taxon>
        <taxon>Endopterygota</taxon>
        <taxon>Coleoptera</taxon>
        <taxon>Polyphaga</taxon>
        <taxon>Cucujiformia</taxon>
        <taxon>Tenebrionidae</taxon>
        <taxon>Zophobas</taxon>
    </lineage>
</organism>
<dbReference type="GO" id="GO:0006508">
    <property type="term" value="P:proteolysis"/>
    <property type="evidence" value="ECO:0007669"/>
    <property type="project" value="UniProtKB-KW"/>
</dbReference>
<dbReference type="GO" id="GO:0005737">
    <property type="term" value="C:cytoplasm"/>
    <property type="evidence" value="ECO:0007669"/>
    <property type="project" value="InterPro"/>
</dbReference>
<reference evidence="7" key="1">
    <citation type="journal article" date="2023" name="G3 (Bethesda)">
        <title>Whole genome assemblies of Zophobas morio and Tenebrio molitor.</title>
        <authorList>
            <person name="Kaur S."/>
            <person name="Stinson S.A."/>
            <person name="diCenzo G.C."/>
        </authorList>
    </citation>
    <scope>NUCLEOTIDE SEQUENCE</scope>
    <source>
        <strain evidence="7">QUZm001</strain>
    </source>
</reference>
<feature type="compositionally biased region" description="Polar residues" evidence="5">
    <location>
        <begin position="446"/>
        <end position="455"/>
    </location>
</feature>
<dbReference type="Proteomes" id="UP001168821">
    <property type="component" value="Unassembled WGS sequence"/>
</dbReference>
<dbReference type="SUPFAM" id="SSF53187">
    <property type="entry name" value="Zn-dependent exopeptidases"/>
    <property type="match status" value="1"/>
</dbReference>
<evidence type="ECO:0000256" key="3">
    <source>
        <dbReference type="ARBA" id="ARBA00022670"/>
    </source>
</evidence>
<keyword evidence="2" id="KW-0031">Aminopeptidase</keyword>
<dbReference type="Pfam" id="PF00883">
    <property type="entry name" value="Peptidase_M17"/>
    <property type="match status" value="1"/>
</dbReference>
<dbReference type="Gene3D" id="3.40.630.10">
    <property type="entry name" value="Zn peptidases"/>
    <property type="match status" value="1"/>
</dbReference>
<dbReference type="PRINTS" id="PR00481">
    <property type="entry name" value="LAMNOPPTDASE"/>
</dbReference>
<gene>
    <name evidence="7" type="ORF">Zmor_025706</name>
</gene>
<dbReference type="EMBL" id="JALNTZ010000008">
    <property type="protein sequence ID" value="KAJ3642961.1"/>
    <property type="molecule type" value="Genomic_DNA"/>
</dbReference>
<keyword evidence="3" id="KW-0645">Protease</keyword>
<keyword evidence="4" id="KW-0378">Hydrolase</keyword>
<name>A0AA38HSN0_9CUCU</name>
<comment type="caution">
    <text evidence="7">The sequence shown here is derived from an EMBL/GenBank/DDBJ whole genome shotgun (WGS) entry which is preliminary data.</text>
</comment>
<dbReference type="AlphaFoldDB" id="A0AA38HSN0"/>
<dbReference type="GO" id="GO:0070006">
    <property type="term" value="F:metalloaminopeptidase activity"/>
    <property type="evidence" value="ECO:0007669"/>
    <property type="project" value="InterPro"/>
</dbReference>